<dbReference type="Gene3D" id="3.50.4.10">
    <property type="entry name" value="Hepatocyte Growth Factor"/>
    <property type="match status" value="2"/>
</dbReference>
<dbReference type="AlphaFoldDB" id="A0A1S3JHR9"/>
<feature type="domain" description="Apple" evidence="3">
    <location>
        <begin position="125"/>
        <end position="213"/>
    </location>
</feature>
<dbReference type="GeneID" id="106173188"/>
<proteinExistence type="predicted"/>
<dbReference type="Proteomes" id="UP000085678">
    <property type="component" value="Unplaced"/>
</dbReference>
<dbReference type="InParanoid" id="A0A1S3JHR9"/>
<keyword evidence="2" id="KW-0732">Signal</keyword>
<organism evidence="4 5">
    <name type="scientific">Lingula anatina</name>
    <name type="common">Brachiopod</name>
    <name type="synonym">Lingula unguis</name>
    <dbReference type="NCBI Taxonomy" id="7574"/>
    <lineage>
        <taxon>Eukaryota</taxon>
        <taxon>Metazoa</taxon>
        <taxon>Spiralia</taxon>
        <taxon>Lophotrochozoa</taxon>
        <taxon>Brachiopoda</taxon>
        <taxon>Linguliformea</taxon>
        <taxon>Lingulata</taxon>
        <taxon>Lingulida</taxon>
        <taxon>Linguloidea</taxon>
        <taxon>Lingulidae</taxon>
        <taxon>Lingula</taxon>
    </lineage>
</organism>
<evidence type="ECO:0000313" key="5">
    <source>
        <dbReference type="RefSeq" id="XP_013409681.1"/>
    </source>
</evidence>
<dbReference type="Pfam" id="PF00024">
    <property type="entry name" value="PAN_1"/>
    <property type="match status" value="1"/>
</dbReference>
<name>A0A1S3JHR9_LINAN</name>
<accession>A0A1S3JHR9</accession>
<feature type="signal peptide" evidence="2">
    <location>
        <begin position="1"/>
        <end position="28"/>
    </location>
</feature>
<evidence type="ECO:0000256" key="1">
    <source>
        <dbReference type="SAM" id="MobiDB-lite"/>
    </source>
</evidence>
<dbReference type="RefSeq" id="XP_013409681.1">
    <property type="nucleotide sequence ID" value="XM_013554227.1"/>
</dbReference>
<dbReference type="KEGG" id="lak:106173188"/>
<sequence>MGGVSRLLSYCRLFSLLMALSRISQCDAQPTPSTVTPTTLIMPPTFMAQMYTVTMGTHIPNGMQLPGANYTSGSSCTTACDSMSNCVAADWNMASNTCFVHTAATGCNALVNKTTCNNYRRVGACTTTTTPSTLTLAQLLANFNLTPNMNILGGVEQTNLTSLMACVAACNSNPMCFGFDYNVATSGCYFFFGMAVCGTLRSAPGVNHYKRITVFCGGTPATTPATPTVPTVTFPSFTLPNIFFPNNPNNIISNLFGIPSLNIPPITTTTINPFLSFFQNALGSQQLVIPNLNIPNLNIPPITTTTINPILSFFQNAQQNSANFIPPAFPQFPGGSGTQPFSFGKRRKRSVEEKHVARDTSPLRG</sequence>
<dbReference type="PROSITE" id="PS50948">
    <property type="entry name" value="PAN"/>
    <property type="match status" value="1"/>
</dbReference>
<evidence type="ECO:0000256" key="2">
    <source>
        <dbReference type="SAM" id="SignalP"/>
    </source>
</evidence>
<gene>
    <name evidence="5" type="primary">LOC106173188</name>
</gene>
<keyword evidence="4" id="KW-1185">Reference proteome</keyword>
<reference evidence="5" key="1">
    <citation type="submission" date="2025-08" db="UniProtKB">
        <authorList>
            <consortium name="RefSeq"/>
        </authorList>
    </citation>
    <scope>IDENTIFICATION</scope>
    <source>
        <tissue evidence="5">Gonads</tissue>
    </source>
</reference>
<dbReference type="InterPro" id="IPR003609">
    <property type="entry name" value="Pan_app"/>
</dbReference>
<feature type="chain" id="PRO_5010197146" evidence="2">
    <location>
        <begin position="29"/>
        <end position="365"/>
    </location>
</feature>
<evidence type="ECO:0000259" key="3">
    <source>
        <dbReference type="PROSITE" id="PS50948"/>
    </source>
</evidence>
<feature type="region of interest" description="Disordered" evidence="1">
    <location>
        <begin position="335"/>
        <end position="365"/>
    </location>
</feature>
<protein>
    <submittedName>
        <fullName evidence="5">Uncharacterized protein LOC106173188</fullName>
    </submittedName>
</protein>
<evidence type="ECO:0000313" key="4">
    <source>
        <dbReference type="Proteomes" id="UP000085678"/>
    </source>
</evidence>